<keyword evidence="1" id="KW-0732">Signal</keyword>
<feature type="signal peptide" evidence="1">
    <location>
        <begin position="1"/>
        <end position="26"/>
    </location>
</feature>
<dbReference type="Proteomes" id="UP000516957">
    <property type="component" value="Unassembled WGS sequence"/>
</dbReference>
<dbReference type="InterPro" id="IPR035940">
    <property type="entry name" value="CAP_sf"/>
</dbReference>
<dbReference type="AlphaFoldDB" id="A0A7Y9F110"/>
<reference evidence="2 3" key="1">
    <citation type="submission" date="2020-07" db="EMBL/GenBank/DDBJ databases">
        <title>Sequencing the genomes of 1000 actinobacteria strains.</title>
        <authorList>
            <person name="Klenk H.-P."/>
        </authorList>
    </citation>
    <scope>NUCLEOTIDE SEQUENCE [LARGE SCALE GENOMIC DNA]</scope>
    <source>
        <strain evidence="2 3">DSM 18965</strain>
    </source>
</reference>
<dbReference type="EMBL" id="JACCBE010000001">
    <property type="protein sequence ID" value="NYD57627.1"/>
    <property type="molecule type" value="Genomic_DNA"/>
</dbReference>
<name>A0A7Y9F110_9ACTN</name>
<dbReference type="Gene3D" id="3.40.33.10">
    <property type="entry name" value="CAP"/>
    <property type="match status" value="1"/>
</dbReference>
<proteinExistence type="predicted"/>
<evidence type="ECO:0000313" key="2">
    <source>
        <dbReference type="EMBL" id="NYD57627.1"/>
    </source>
</evidence>
<gene>
    <name evidence="2" type="ORF">BKA08_001865</name>
</gene>
<evidence type="ECO:0000313" key="3">
    <source>
        <dbReference type="Proteomes" id="UP000516957"/>
    </source>
</evidence>
<evidence type="ECO:0000256" key="1">
    <source>
        <dbReference type="SAM" id="SignalP"/>
    </source>
</evidence>
<evidence type="ECO:0008006" key="4">
    <source>
        <dbReference type="Google" id="ProtNLM"/>
    </source>
</evidence>
<organism evidence="2 3">
    <name type="scientific">Nocardioides marinisabuli</name>
    <dbReference type="NCBI Taxonomy" id="419476"/>
    <lineage>
        <taxon>Bacteria</taxon>
        <taxon>Bacillati</taxon>
        <taxon>Actinomycetota</taxon>
        <taxon>Actinomycetes</taxon>
        <taxon>Propionibacteriales</taxon>
        <taxon>Nocardioidaceae</taxon>
        <taxon>Nocardioides</taxon>
    </lineage>
</organism>
<keyword evidence="3" id="KW-1185">Reference proteome</keyword>
<protein>
    <recommendedName>
        <fullName evidence="4">SCP domain-containing protein</fullName>
    </recommendedName>
</protein>
<comment type="caution">
    <text evidence="2">The sequence shown here is derived from an EMBL/GenBank/DDBJ whole genome shotgun (WGS) entry which is preliminary data.</text>
</comment>
<dbReference type="RefSeq" id="WP_179615364.1">
    <property type="nucleotide sequence ID" value="NZ_CP059163.1"/>
</dbReference>
<accession>A0A7Y9F110</accession>
<feature type="chain" id="PRO_5031516612" description="SCP domain-containing protein" evidence="1">
    <location>
        <begin position="27"/>
        <end position="161"/>
    </location>
</feature>
<sequence length="161" mass="17760">MYRKLIGALAALLFVSATLLSTPSAAGTKTYTLEAATASALKRINAMREEAGLAPVELHPKMSAHAQAMAEDWAAGEKSREIWDYNSDSHGSDAFVPVDMTSWRGCRHEARKPKKMHLSPITYTEGEAVDNIYLAFGWAPVPGSRRYLYVVYTFTPYEGDV</sequence>